<name>A0A448WIN1_9PLAT</name>
<proteinExistence type="predicted"/>
<gene>
    <name evidence="2" type="ORF">PXEA_LOCUS6145</name>
</gene>
<evidence type="ECO:0000313" key="3">
    <source>
        <dbReference type="Proteomes" id="UP000784294"/>
    </source>
</evidence>
<dbReference type="Proteomes" id="UP000784294">
    <property type="component" value="Unassembled WGS sequence"/>
</dbReference>
<sequence length="245" mass="25672">MLISITSSQLRSSQRLAAASNHFSIREEELDPELTITSSVSSSTPSFPPGLSGISEVPVSDFLEGVQSERRSLDSNTPHICCFSGVQTSNRSRLKRPVSLPGSADAGIFVSSASSTASTTSTSSSPSTSSPSRGGPSAPVTIESDLSSSRHIQASHMFGEEIVPHTDQNTTITVSSAEATTLAKGSSELKLFPGVSGRRGEIESEAGDGTRLLSTPSSSNSGDSLLLAKPDQSETIIYSNYWPME</sequence>
<reference evidence="2" key="1">
    <citation type="submission" date="2018-11" db="EMBL/GenBank/DDBJ databases">
        <authorList>
            <consortium name="Pathogen Informatics"/>
        </authorList>
    </citation>
    <scope>NUCLEOTIDE SEQUENCE</scope>
</reference>
<feature type="region of interest" description="Disordered" evidence="1">
    <location>
        <begin position="113"/>
        <end position="142"/>
    </location>
</feature>
<evidence type="ECO:0000256" key="1">
    <source>
        <dbReference type="SAM" id="MobiDB-lite"/>
    </source>
</evidence>
<protein>
    <submittedName>
        <fullName evidence="2">Uncharacterized protein</fullName>
    </submittedName>
</protein>
<dbReference type="EMBL" id="CAAALY010015574">
    <property type="protein sequence ID" value="VEL12705.1"/>
    <property type="molecule type" value="Genomic_DNA"/>
</dbReference>
<accession>A0A448WIN1</accession>
<keyword evidence="3" id="KW-1185">Reference proteome</keyword>
<feature type="compositionally biased region" description="Polar residues" evidence="1">
    <location>
        <begin position="212"/>
        <end position="223"/>
    </location>
</feature>
<organism evidence="2 3">
    <name type="scientific">Protopolystoma xenopodis</name>
    <dbReference type="NCBI Taxonomy" id="117903"/>
    <lineage>
        <taxon>Eukaryota</taxon>
        <taxon>Metazoa</taxon>
        <taxon>Spiralia</taxon>
        <taxon>Lophotrochozoa</taxon>
        <taxon>Platyhelminthes</taxon>
        <taxon>Monogenea</taxon>
        <taxon>Polyopisthocotylea</taxon>
        <taxon>Polystomatidea</taxon>
        <taxon>Polystomatidae</taxon>
        <taxon>Protopolystoma</taxon>
    </lineage>
</organism>
<comment type="caution">
    <text evidence="2">The sequence shown here is derived from an EMBL/GenBank/DDBJ whole genome shotgun (WGS) entry which is preliminary data.</text>
</comment>
<feature type="compositionally biased region" description="Low complexity" evidence="1">
    <location>
        <begin position="113"/>
        <end position="132"/>
    </location>
</feature>
<feature type="region of interest" description="Disordered" evidence="1">
    <location>
        <begin position="199"/>
        <end position="227"/>
    </location>
</feature>
<evidence type="ECO:0000313" key="2">
    <source>
        <dbReference type="EMBL" id="VEL12705.1"/>
    </source>
</evidence>
<dbReference type="AlphaFoldDB" id="A0A448WIN1"/>